<keyword evidence="2 10" id="KW-0812">Transmembrane</keyword>
<evidence type="ECO:0000256" key="4">
    <source>
        <dbReference type="ARBA" id="ARBA00022844"/>
    </source>
</evidence>
<keyword evidence="4" id="KW-0946">Virion</keyword>
<dbReference type="KEGG" id="vg:8888118"/>
<evidence type="ECO:0000313" key="14">
    <source>
        <dbReference type="Proteomes" id="UP000154509"/>
    </source>
</evidence>
<evidence type="ECO:0000259" key="12">
    <source>
        <dbReference type="Pfam" id="PF24833"/>
    </source>
</evidence>
<dbReference type="Pfam" id="PF00974">
    <property type="entry name" value="Rhabdo_glycop_FD"/>
    <property type="match status" value="1"/>
</dbReference>
<keyword evidence="5" id="KW-0261">Viral envelope protein</keyword>
<comment type="subcellular location">
    <subcellularLocation>
        <location evidence="1">Virion membrane</location>
        <topology evidence="1">Single-pass type I membrane protein</topology>
    </subcellularLocation>
</comment>
<evidence type="ECO:0000256" key="3">
    <source>
        <dbReference type="ARBA" id="ARBA00022729"/>
    </source>
</evidence>
<dbReference type="EMBL" id="FJ715959">
    <property type="protein sequence ID" value="ACX83608.1"/>
    <property type="molecule type" value="Viral_cRNA"/>
</dbReference>
<dbReference type="GO" id="GO:0055036">
    <property type="term" value="C:virion membrane"/>
    <property type="evidence" value="ECO:0007669"/>
    <property type="project" value="UniProtKB-SubCell"/>
</dbReference>
<feature type="region of interest" description="Disordered" evidence="9">
    <location>
        <begin position="43"/>
        <end position="65"/>
    </location>
</feature>
<dbReference type="GeneID" id="8888118"/>
<evidence type="ECO:0000313" key="13">
    <source>
        <dbReference type="EMBL" id="ACX83608.1"/>
    </source>
</evidence>
<keyword evidence="14" id="KW-1185">Reference proteome</keyword>
<organism evidence="13 14">
    <name type="scientific">Hapavirus ngaingan</name>
    <dbReference type="NCBI Taxonomy" id="1972623"/>
    <lineage>
        <taxon>Viruses</taxon>
        <taxon>Riboviria</taxon>
        <taxon>Orthornavirae</taxon>
        <taxon>Negarnaviricota</taxon>
        <taxon>Haploviricotina</taxon>
        <taxon>Monjiviricetes</taxon>
        <taxon>Mononegavirales</taxon>
        <taxon>Rhabdoviridae</taxon>
        <taxon>Alpharhabdovirinae</taxon>
        <taxon>Hapavirus</taxon>
    </lineage>
</organism>
<dbReference type="Proteomes" id="UP000154509">
    <property type="component" value="Segment"/>
</dbReference>
<evidence type="ECO:0000256" key="7">
    <source>
        <dbReference type="ARBA" id="ARBA00023136"/>
    </source>
</evidence>
<dbReference type="GO" id="GO:0019031">
    <property type="term" value="C:viral envelope"/>
    <property type="evidence" value="ECO:0007669"/>
    <property type="project" value="UniProtKB-KW"/>
</dbReference>
<reference evidence="13 14" key="1">
    <citation type="journal article" date="2010" name="Virology">
        <title>Ngaingan virus, a macropod-associated rhabdovirus, contains a second glycoprotein gene and seven novel open reading frames.</title>
        <authorList>
            <person name="Gubala A."/>
            <person name="Davis S."/>
            <person name="Weir R."/>
            <person name="Melville L."/>
            <person name="Cowled C."/>
            <person name="Walker P."/>
            <person name="Boyle D."/>
        </authorList>
    </citation>
    <scope>NUCLEOTIDE SEQUENCE [LARGE SCALE GENOMIC DNA]</scope>
    <source>
        <strain evidence="13">MRM14556</strain>
    </source>
</reference>
<feature type="transmembrane region" description="Helical" evidence="10">
    <location>
        <begin position="638"/>
        <end position="655"/>
    </location>
</feature>
<dbReference type="Gene3D" id="2.30.29.130">
    <property type="match status" value="1"/>
</dbReference>
<name>D3GGL7_9RHAB</name>
<keyword evidence="7 10" id="KW-0472">Membrane</keyword>
<evidence type="ECO:0000256" key="8">
    <source>
        <dbReference type="ARBA" id="ARBA00023180"/>
    </source>
</evidence>
<dbReference type="Pfam" id="PF24833">
    <property type="entry name" value="Rhabdo_glycop_CD"/>
    <property type="match status" value="1"/>
</dbReference>
<keyword evidence="8" id="KW-0325">Glycoprotein</keyword>
<evidence type="ECO:0000256" key="1">
    <source>
        <dbReference type="ARBA" id="ARBA00004563"/>
    </source>
</evidence>
<dbReference type="OrthoDB" id="21147at10239"/>
<keyword evidence="3" id="KW-0732">Signal</keyword>
<evidence type="ECO:0000256" key="10">
    <source>
        <dbReference type="SAM" id="Phobius"/>
    </source>
</evidence>
<accession>D3GGL7</accession>
<evidence type="ECO:0000256" key="6">
    <source>
        <dbReference type="ARBA" id="ARBA00022989"/>
    </source>
</evidence>
<proteinExistence type="predicted"/>
<dbReference type="InterPro" id="IPR055447">
    <property type="entry name" value="Rhabdo_glycop_CD"/>
</dbReference>
<evidence type="ECO:0000256" key="2">
    <source>
        <dbReference type="ARBA" id="ARBA00022692"/>
    </source>
</evidence>
<dbReference type="InterPro" id="IPR001903">
    <property type="entry name" value="Rhabdo_glycop_FD"/>
</dbReference>
<evidence type="ECO:0000259" key="11">
    <source>
        <dbReference type="Pfam" id="PF00974"/>
    </source>
</evidence>
<feature type="domain" description="Spike glycoprotein fusion" evidence="11">
    <location>
        <begin position="169"/>
        <end position="267"/>
    </location>
</feature>
<protein>
    <submittedName>
        <fullName evidence="13">Virion transmembrane glycoprotein</fullName>
    </submittedName>
</protein>
<dbReference type="SUPFAM" id="SSF161008">
    <property type="entry name" value="Viral glycoprotein ectodomain-like"/>
    <property type="match status" value="1"/>
</dbReference>
<gene>
    <name evidence="13" type="primary">G</name>
</gene>
<sequence>MKSTILMTCLLLLHCTIHGDIIPNFYNSYKIGQKQRRKLIYSKKEISSPPPPTTPPSNFILDDSEERKDGGMFTTDSVIPVGPVGGVSFHNTKSQDTKVALVTAGTYNISDFNSHHLMNFPVKCVGDWKEVDLSSIRCPRFSNLDMMNEGRREIGLAIHPVVSDGVIAQGLLCQKQKWISECSETWYWTTEETSYVENEPVSGDECLLAYSQFKVGKHIEPAFPPFACYWNSVNKVHQSYITLHDHDVKLDPYTDKFIDPILYGGQCEGSLCPTIHDNVYWIEKDDGEDLTICNLHHWEHSKIYALTGESSEVLKDDESYDYRYKELIYLSFLESGSYGMRSTKNACKTDICGVKGIRFSTGEWWGIVDREKTYLEVAFPDCTPNIDITLHHLHSGSSHIYEHNVFKDYHCKDVISRLMSGAKVSPTDISLLVPDQPGIGHAYKIDIVGARNTQNQNSPVPYSLQFKQRVCLYQLIDTTGQSFNVEGNPEGGRVKVGVSHSGGDVYINISQFEATMTGQREVADSGDEQVLIWTAEGTKTYSINGMYLRTKNNTPTQLIFPSSAMLEGLYDESLLYPVSLDILQRPRVLIVGPQDDYVKKILENDNTLNRTDIIEGTKKAINSFVDKITGVFKGFTQIIWWGITGVCTIILWKLYRKYKAWKRNKTTKRTTPNNAKKSTTIYKNPTFREDVESQSEHLYDSVDMRRPQTYFST</sequence>
<dbReference type="RefSeq" id="YP_003518289.1">
    <property type="nucleotide sequence ID" value="NC_013955.1"/>
</dbReference>
<evidence type="ECO:0000256" key="9">
    <source>
        <dbReference type="SAM" id="MobiDB-lite"/>
    </source>
</evidence>
<keyword evidence="6 10" id="KW-1133">Transmembrane helix</keyword>
<evidence type="ECO:0000256" key="5">
    <source>
        <dbReference type="ARBA" id="ARBA00022879"/>
    </source>
</evidence>
<feature type="domain" description="Spike glycoprotein G central" evidence="12">
    <location>
        <begin position="381"/>
        <end position="446"/>
    </location>
</feature>